<accession>A0ABT2KKS5</accession>
<name>A0ABT2KKS5_9RHOB</name>
<evidence type="ECO:0000313" key="3">
    <source>
        <dbReference type="Proteomes" id="UP000217448"/>
    </source>
</evidence>
<dbReference type="Gene3D" id="3.40.50.10600">
    <property type="entry name" value="SpoIIaa-like domains"/>
    <property type="match status" value="1"/>
</dbReference>
<organism evidence="2 3">
    <name type="scientific">Alloyangia mangrovi</name>
    <dbReference type="NCBI Taxonomy" id="1779329"/>
    <lineage>
        <taxon>Bacteria</taxon>
        <taxon>Pseudomonadati</taxon>
        <taxon>Pseudomonadota</taxon>
        <taxon>Alphaproteobacteria</taxon>
        <taxon>Rhodobacterales</taxon>
        <taxon>Roseobacteraceae</taxon>
        <taxon>Alloyangia</taxon>
    </lineage>
</organism>
<feature type="compositionally biased region" description="Basic residues" evidence="1">
    <location>
        <begin position="122"/>
        <end position="136"/>
    </location>
</feature>
<protein>
    <submittedName>
        <fullName evidence="2">STAS/SEC14 domain-containing protein</fullName>
    </submittedName>
</protein>
<dbReference type="EMBL" id="NTHN02000019">
    <property type="protein sequence ID" value="MCT4370982.1"/>
    <property type="molecule type" value="Genomic_DNA"/>
</dbReference>
<proteinExistence type="predicted"/>
<feature type="region of interest" description="Disordered" evidence="1">
    <location>
        <begin position="102"/>
        <end position="148"/>
    </location>
</feature>
<dbReference type="SUPFAM" id="SSF52091">
    <property type="entry name" value="SpoIIaa-like"/>
    <property type="match status" value="1"/>
</dbReference>
<dbReference type="InterPro" id="IPR036513">
    <property type="entry name" value="STAS_dom_sf"/>
</dbReference>
<keyword evidence="3" id="KW-1185">Reference proteome</keyword>
<dbReference type="Pfam" id="PF11964">
    <property type="entry name" value="SpoIIAA-like"/>
    <property type="match status" value="1"/>
</dbReference>
<reference evidence="3" key="1">
    <citation type="submission" date="2023-07" db="EMBL/GenBank/DDBJ databases">
        <title>Yangia mangrovi SAOS 153D genome.</title>
        <authorList>
            <person name="Verma A."/>
            <person name="Pal Y."/>
            <person name="Sundharam S."/>
            <person name="Bisht B."/>
            <person name="Srinivasan K."/>
        </authorList>
    </citation>
    <scope>NUCLEOTIDE SEQUENCE [LARGE SCALE GENOMIC DNA]</scope>
    <source>
        <strain evidence="3">SAOS 153D</strain>
    </source>
</reference>
<evidence type="ECO:0000256" key="1">
    <source>
        <dbReference type="SAM" id="MobiDB-lite"/>
    </source>
</evidence>
<comment type="caution">
    <text evidence="2">The sequence shown here is derived from an EMBL/GenBank/DDBJ whole genome shotgun (WGS) entry which is preliminary data.</text>
</comment>
<dbReference type="RefSeq" id="WP_260348951.1">
    <property type="nucleotide sequence ID" value="NZ_NTHN02000019.1"/>
</dbReference>
<dbReference type="InterPro" id="IPR038396">
    <property type="entry name" value="SpoIIAA-like_sf"/>
</dbReference>
<dbReference type="Proteomes" id="UP000217448">
    <property type="component" value="Unassembled WGS sequence"/>
</dbReference>
<gene>
    <name evidence="2" type="ORF">CLG85_011910</name>
</gene>
<sequence length="148" mass="15944">MIDVKDIGEHGILELTMTPPVTDSDYRDTLMPALDAALTKGDRLRLLAIVEARPSEFTLGAMLQDARTGLKHWRGFDRIALVSDDKVVRTAVGGDVGLHAVPGLHLPDEGGRRGAALAAREPRHHPAGGPRRRHARSAAARQGGRRGL</sequence>
<dbReference type="InterPro" id="IPR021866">
    <property type="entry name" value="SpoIIAA-like"/>
</dbReference>
<evidence type="ECO:0000313" key="2">
    <source>
        <dbReference type="EMBL" id="MCT4370982.1"/>
    </source>
</evidence>